<dbReference type="SUPFAM" id="SSF53335">
    <property type="entry name" value="S-adenosyl-L-methionine-dependent methyltransferases"/>
    <property type="match status" value="1"/>
</dbReference>
<comment type="caution">
    <text evidence="1">The sequence shown here is derived from an EMBL/GenBank/DDBJ whole genome shotgun (WGS) entry which is preliminary data.</text>
</comment>
<evidence type="ECO:0000313" key="1">
    <source>
        <dbReference type="EMBL" id="MBB5745419.1"/>
    </source>
</evidence>
<protein>
    <submittedName>
        <fullName evidence="1">Protein-L-isoaspartate(D-aspartate) O-methyltransferase</fullName>
        <ecNumber evidence="1">2.1.1.77</ecNumber>
    </submittedName>
</protein>
<evidence type="ECO:0000313" key="2">
    <source>
        <dbReference type="Proteomes" id="UP000545037"/>
    </source>
</evidence>
<dbReference type="GO" id="GO:0032259">
    <property type="term" value="P:methylation"/>
    <property type="evidence" value="ECO:0007669"/>
    <property type="project" value="UniProtKB-KW"/>
</dbReference>
<dbReference type="AlphaFoldDB" id="A0A7W9CGV8"/>
<keyword evidence="2" id="KW-1185">Reference proteome</keyword>
<name>A0A7W9CGV8_9CAUL</name>
<dbReference type="Pfam" id="PF01135">
    <property type="entry name" value="PCMT"/>
    <property type="match status" value="1"/>
</dbReference>
<gene>
    <name evidence="1" type="ORF">GGR13_001003</name>
</gene>
<organism evidence="1 2">
    <name type="scientific">Brevundimonas variabilis</name>
    <dbReference type="NCBI Taxonomy" id="74312"/>
    <lineage>
        <taxon>Bacteria</taxon>
        <taxon>Pseudomonadati</taxon>
        <taxon>Pseudomonadota</taxon>
        <taxon>Alphaproteobacteria</taxon>
        <taxon>Caulobacterales</taxon>
        <taxon>Caulobacteraceae</taxon>
        <taxon>Brevundimonas</taxon>
    </lineage>
</organism>
<dbReference type="EC" id="2.1.1.77" evidence="1"/>
<dbReference type="RefSeq" id="WP_183212417.1">
    <property type="nucleotide sequence ID" value="NZ_JACHOR010000002.1"/>
</dbReference>
<dbReference type="Proteomes" id="UP000545037">
    <property type="component" value="Unassembled WGS sequence"/>
</dbReference>
<dbReference type="EMBL" id="JACHOR010000002">
    <property type="protein sequence ID" value="MBB5745419.1"/>
    <property type="molecule type" value="Genomic_DNA"/>
</dbReference>
<proteinExistence type="predicted"/>
<sequence length="209" mass="21925">MNVSAARKIMVDSQVRVNDVTDRALQAAMLVVPRERYCAPDRAHAAYAEVEVEIAGSRRLMQARDVGKLLQALAAREGETALAIAAPYAGAVLAQMGLKVTVQEADPSVMAVVEAGLAEASVETAVAPFDAPAGSGFDILICEAAVAHRPDAWIAALKDGGRMVLVERAGHGGKAVLYVRGREGVSRRELFDAAPPMLADLAPAPVFAL</sequence>
<keyword evidence="1" id="KW-0808">Transferase</keyword>
<dbReference type="GO" id="GO:0004719">
    <property type="term" value="F:protein-L-isoaspartate (D-aspartate) O-methyltransferase activity"/>
    <property type="evidence" value="ECO:0007669"/>
    <property type="project" value="UniProtKB-EC"/>
</dbReference>
<accession>A0A7W9CGV8</accession>
<dbReference type="Gene3D" id="3.40.50.150">
    <property type="entry name" value="Vaccinia Virus protein VP39"/>
    <property type="match status" value="1"/>
</dbReference>
<reference evidence="1 2" key="1">
    <citation type="submission" date="2020-08" db="EMBL/GenBank/DDBJ databases">
        <title>Genomic Encyclopedia of Type Strains, Phase IV (KMG-IV): sequencing the most valuable type-strain genomes for metagenomic binning, comparative biology and taxonomic classification.</title>
        <authorList>
            <person name="Goeker M."/>
        </authorList>
    </citation>
    <scope>NUCLEOTIDE SEQUENCE [LARGE SCALE GENOMIC DNA]</scope>
    <source>
        <strain evidence="1 2">DSM 4737</strain>
    </source>
</reference>
<keyword evidence="1" id="KW-0489">Methyltransferase</keyword>
<dbReference type="InterPro" id="IPR029063">
    <property type="entry name" value="SAM-dependent_MTases_sf"/>
</dbReference>